<feature type="region of interest" description="Disordered" evidence="1">
    <location>
        <begin position="193"/>
        <end position="301"/>
    </location>
</feature>
<sequence length="329" mass="35029">MPHRHSSNSHNLSPLTSPPSSPSRPPSRIPSPQSFHTAPSRPTSPVSVTVPAISPLAPSTSTAAVKTRASPASASTNSTIGGGFGLTSELALEPRSLPTTVRPTFAPPGINTDVDVAQTQRGPREPLVQISAENIRPTLSGPVGSSADMLATSDPMGRVRGSIDGLGWGSEFTFAVPTLPNVISLLGQRQGERAEERGLGEDGNVNGGEHQRSIHQGGQVRRSSSQSPPGPQYQHQTALPRQHPERHPSTPAEEFRARHTQGGSDETEEFGARNRGTVNLTESPMQRHHGGGLVRPLTNYQPPSVEEVVDEEWGGRNWRVVGEPEGDMM</sequence>
<protein>
    <submittedName>
        <fullName evidence="2">Uncharacterized protein</fullName>
    </submittedName>
</protein>
<feature type="compositionally biased region" description="Polar residues" evidence="1">
    <location>
        <begin position="57"/>
        <end position="79"/>
    </location>
</feature>
<evidence type="ECO:0000256" key="1">
    <source>
        <dbReference type="SAM" id="MobiDB-lite"/>
    </source>
</evidence>
<keyword evidence="3" id="KW-1185">Reference proteome</keyword>
<dbReference type="AlphaFoldDB" id="A0A8E2JH67"/>
<feature type="compositionally biased region" description="Basic and acidic residues" evidence="1">
    <location>
        <begin position="242"/>
        <end position="257"/>
    </location>
</feature>
<organism evidence="2 3">
    <name type="scientific">Lepidopterella palustris CBS 459.81</name>
    <dbReference type="NCBI Taxonomy" id="1314670"/>
    <lineage>
        <taxon>Eukaryota</taxon>
        <taxon>Fungi</taxon>
        <taxon>Dikarya</taxon>
        <taxon>Ascomycota</taxon>
        <taxon>Pezizomycotina</taxon>
        <taxon>Dothideomycetes</taxon>
        <taxon>Pleosporomycetidae</taxon>
        <taxon>Mytilinidiales</taxon>
        <taxon>Argynnaceae</taxon>
        <taxon>Lepidopterella</taxon>
    </lineage>
</organism>
<evidence type="ECO:0000313" key="2">
    <source>
        <dbReference type="EMBL" id="OCK82187.1"/>
    </source>
</evidence>
<proteinExistence type="predicted"/>
<name>A0A8E2JH67_9PEZI</name>
<reference evidence="2 3" key="1">
    <citation type="journal article" date="2016" name="Nat. Commun.">
        <title>Ectomycorrhizal ecology is imprinted in the genome of the dominant symbiotic fungus Cenococcum geophilum.</title>
        <authorList>
            <consortium name="DOE Joint Genome Institute"/>
            <person name="Peter M."/>
            <person name="Kohler A."/>
            <person name="Ohm R.A."/>
            <person name="Kuo A."/>
            <person name="Krutzmann J."/>
            <person name="Morin E."/>
            <person name="Arend M."/>
            <person name="Barry K.W."/>
            <person name="Binder M."/>
            <person name="Choi C."/>
            <person name="Clum A."/>
            <person name="Copeland A."/>
            <person name="Grisel N."/>
            <person name="Haridas S."/>
            <person name="Kipfer T."/>
            <person name="LaButti K."/>
            <person name="Lindquist E."/>
            <person name="Lipzen A."/>
            <person name="Maire R."/>
            <person name="Meier B."/>
            <person name="Mihaltcheva S."/>
            <person name="Molinier V."/>
            <person name="Murat C."/>
            <person name="Poggeler S."/>
            <person name="Quandt C.A."/>
            <person name="Sperisen C."/>
            <person name="Tritt A."/>
            <person name="Tisserant E."/>
            <person name="Crous P.W."/>
            <person name="Henrissat B."/>
            <person name="Nehls U."/>
            <person name="Egli S."/>
            <person name="Spatafora J.W."/>
            <person name="Grigoriev I.V."/>
            <person name="Martin F.M."/>
        </authorList>
    </citation>
    <scope>NUCLEOTIDE SEQUENCE [LARGE SCALE GENOMIC DNA]</scope>
    <source>
        <strain evidence="2 3">CBS 459.81</strain>
    </source>
</reference>
<dbReference type="EMBL" id="KV744896">
    <property type="protein sequence ID" value="OCK82187.1"/>
    <property type="molecule type" value="Genomic_DNA"/>
</dbReference>
<gene>
    <name evidence="2" type="ORF">K432DRAFT_391493</name>
</gene>
<dbReference type="Proteomes" id="UP000250266">
    <property type="component" value="Unassembled WGS sequence"/>
</dbReference>
<feature type="compositionally biased region" description="Polar residues" evidence="1">
    <location>
        <begin position="35"/>
        <end position="47"/>
    </location>
</feature>
<feature type="compositionally biased region" description="Low complexity" evidence="1">
    <location>
        <begin position="216"/>
        <end position="227"/>
    </location>
</feature>
<evidence type="ECO:0000313" key="3">
    <source>
        <dbReference type="Proteomes" id="UP000250266"/>
    </source>
</evidence>
<feature type="compositionally biased region" description="Pro residues" evidence="1">
    <location>
        <begin position="16"/>
        <end position="29"/>
    </location>
</feature>
<accession>A0A8E2JH67</accession>
<feature type="region of interest" description="Disordered" evidence="1">
    <location>
        <begin position="1"/>
        <end position="83"/>
    </location>
</feature>